<evidence type="ECO:0000259" key="3">
    <source>
        <dbReference type="Pfam" id="PF20789"/>
    </source>
</evidence>
<dbReference type="GO" id="GO:0006637">
    <property type="term" value="P:acyl-CoA metabolic process"/>
    <property type="evidence" value="ECO:0007669"/>
    <property type="project" value="InterPro"/>
</dbReference>
<dbReference type="GO" id="GO:0005782">
    <property type="term" value="C:peroxisomal matrix"/>
    <property type="evidence" value="ECO:0007669"/>
    <property type="project" value="UniProtKB-SubCell"/>
</dbReference>
<feature type="region of interest" description="Disordered" evidence="1">
    <location>
        <begin position="147"/>
        <end position="213"/>
    </location>
</feature>
<organism evidence="5 6">
    <name type="scientific">Purpureocillium lilacinum</name>
    <name type="common">Paecilomyces lilacinus</name>
    <dbReference type="NCBI Taxonomy" id="33203"/>
    <lineage>
        <taxon>Eukaryota</taxon>
        <taxon>Fungi</taxon>
        <taxon>Dikarya</taxon>
        <taxon>Ascomycota</taxon>
        <taxon>Pezizomycotina</taxon>
        <taxon>Sordariomycetes</taxon>
        <taxon>Hypocreomycetidae</taxon>
        <taxon>Hypocreales</taxon>
        <taxon>Ophiocordycipitaceae</taxon>
        <taxon>Purpureocillium</taxon>
    </lineage>
</organism>
<dbReference type="Proteomes" id="UP001287286">
    <property type="component" value="Unassembled WGS sequence"/>
</dbReference>
<dbReference type="EMBL" id="JAWRVI010000045">
    <property type="protein sequence ID" value="KAK4085987.1"/>
    <property type="molecule type" value="Genomic_DNA"/>
</dbReference>
<dbReference type="Pfam" id="PF20789">
    <property type="entry name" value="4HBT_3C"/>
    <property type="match status" value="1"/>
</dbReference>
<dbReference type="Gene3D" id="3.10.129.10">
    <property type="entry name" value="Hotdog Thioesterase"/>
    <property type="match status" value="2"/>
</dbReference>
<dbReference type="GO" id="GO:0047617">
    <property type="term" value="F:fatty acyl-CoA hydrolase activity"/>
    <property type="evidence" value="ECO:0007669"/>
    <property type="project" value="InterPro"/>
</dbReference>
<proteinExistence type="predicted"/>
<dbReference type="InterPro" id="IPR049450">
    <property type="entry name" value="ACOT8-like_C"/>
</dbReference>
<dbReference type="CDD" id="cd03444">
    <property type="entry name" value="Thioesterase_II_repeat1"/>
    <property type="match status" value="1"/>
</dbReference>
<feature type="compositionally biased region" description="Basic and acidic residues" evidence="1">
    <location>
        <begin position="185"/>
        <end position="196"/>
    </location>
</feature>
<dbReference type="CDD" id="cd03445">
    <property type="entry name" value="Thioesterase_II_repeat2"/>
    <property type="match status" value="1"/>
</dbReference>
<reference evidence="5" key="1">
    <citation type="submission" date="2015-05" db="EMBL/GenBank/DDBJ databases">
        <authorList>
            <person name="Wang D.B."/>
            <person name="Wang M."/>
        </authorList>
    </citation>
    <scope>NUCLEOTIDE SEQUENCE</scope>
    <source>
        <strain evidence="5">36-1</strain>
    </source>
</reference>
<dbReference type="SUPFAM" id="SSF54637">
    <property type="entry name" value="Thioesterase/thiol ester dehydrase-isomerase"/>
    <property type="match status" value="2"/>
</dbReference>
<dbReference type="Proteomes" id="UP000245956">
    <property type="component" value="Unassembled WGS sequence"/>
</dbReference>
<evidence type="ECO:0000313" key="5">
    <source>
        <dbReference type="EMBL" id="PWI67947.1"/>
    </source>
</evidence>
<evidence type="ECO:0000313" key="4">
    <source>
        <dbReference type="EMBL" id="KAK4085987.1"/>
    </source>
</evidence>
<sequence length="533" mass="57971">MWAGSSQPAGFPGADSLIPSVCRAAVHVGAGRRFRRPGGGQGRQLRYDSPDFSAGGGLPAANGLWRVTSQLDADALAVGHLGSFKIASSYRADPLSGDYQRRLNGQGCVARALLQLLRRFATPPSPSPPPPSIHRGLGYVASNRRARTPSDGINARKGADTHAQHGDTRGLDAHQTAAQGPQQGAHRECARGDGDGRPGPGTQCAAAVQTNPPQLTRADQQDIFTNARPQWHPPGARGIYGGSVIAQCLASAQKTVPDHFLVHSCHCYFLLAGSADVPILFHVERVRDGRSFATRTVQARQRGRCIFTTTISFTREGSGGEQQVRHAVPLPDGVEAPSDDWDGEPEYARTGPFQSRKIEVLRARDPEARPDERKARQWIRSRGAISASGGHQAHLEALAYMSDSYFIGTVSRVHRLWRFPFAPEEVPKLPADVRRQVEQLSEFEGMGSRVEDWVGRPSVGMLVSLDHSIYFHEPLRVRADEWMFTEMESPWSGDGRGVVLQKIFAKDGTLLATCVQEGVVRLKQDGSEKAGKL</sequence>
<dbReference type="AlphaFoldDB" id="A0A2U3E0C8"/>
<reference evidence="4" key="3">
    <citation type="submission" date="2023-11" db="EMBL/GenBank/DDBJ databases">
        <authorList>
            <person name="Beijen E."/>
            <person name="Ohm R.A."/>
        </authorList>
    </citation>
    <scope>NUCLEOTIDE SEQUENCE</scope>
    <source>
        <strain evidence="4">CBS 150709</strain>
    </source>
</reference>
<reference evidence="4 7" key="4">
    <citation type="journal article" date="2024" name="Microbiol. Resour. Announc.">
        <title>Genome annotations for the ascomycete fungi Trichoderma harzianum, Trichoderma aggressivum, and Purpureocillium lilacinum.</title>
        <authorList>
            <person name="Beijen E.P.W."/>
            <person name="Ohm R.A."/>
        </authorList>
    </citation>
    <scope>NUCLEOTIDE SEQUENCE [LARGE SCALE GENOMIC DNA]</scope>
    <source>
        <strain evidence="4 7">CBS 150709</strain>
    </source>
</reference>
<evidence type="ECO:0000313" key="7">
    <source>
        <dbReference type="Proteomes" id="UP001287286"/>
    </source>
</evidence>
<gene>
    <name evidence="5" type="ORF">PCL_02348</name>
    <name evidence="4" type="ORF">Purlil1_9728</name>
</gene>
<evidence type="ECO:0000313" key="6">
    <source>
        <dbReference type="Proteomes" id="UP000245956"/>
    </source>
</evidence>
<keyword evidence="7" id="KW-1185">Reference proteome</keyword>
<evidence type="ECO:0000256" key="1">
    <source>
        <dbReference type="SAM" id="MobiDB-lite"/>
    </source>
</evidence>
<comment type="caution">
    <text evidence="5">The sequence shown here is derived from an EMBL/GenBank/DDBJ whole genome shotgun (WGS) entry which is preliminary data.</text>
</comment>
<dbReference type="InterPro" id="IPR029069">
    <property type="entry name" value="HotDog_dom_sf"/>
</dbReference>
<dbReference type="InterPro" id="IPR003703">
    <property type="entry name" value="Acyl_CoA_thio"/>
</dbReference>
<accession>A0A2U3E0C8</accession>
<dbReference type="InterPro" id="IPR049449">
    <property type="entry name" value="TesB_ACOT8-like_N"/>
</dbReference>
<protein>
    <recommendedName>
        <fullName evidence="8">Acyl-CoA thioesterase II</fullName>
    </recommendedName>
</protein>
<feature type="domain" description="Acyl-CoA thioesterase-like C-terminal" evidence="3">
    <location>
        <begin position="339"/>
        <end position="520"/>
    </location>
</feature>
<feature type="domain" description="Acyl-CoA thioesterase-like N-terminal HotDog" evidence="2">
    <location>
        <begin position="229"/>
        <end position="314"/>
    </location>
</feature>
<name>A0A2U3E0C8_PURLI</name>
<dbReference type="Pfam" id="PF13622">
    <property type="entry name" value="4HBT_3"/>
    <property type="match status" value="1"/>
</dbReference>
<dbReference type="PANTHER" id="PTHR11066:SF34">
    <property type="entry name" value="ACYL-COENZYME A THIOESTERASE 8"/>
    <property type="match status" value="1"/>
</dbReference>
<evidence type="ECO:0008006" key="8">
    <source>
        <dbReference type="Google" id="ProtNLM"/>
    </source>
</evidence>
<dbReference type="EMBL" id="LCWV01000016">
    <property type="protein sequence ID" value="PWI67947.1"/>
    <property type="molecule type" value="Genomic_DNA"/>
</dbReference>
<reference evidence="5 6" key="2">
    <citation type="journal article" date="2016" name="Front. Microbiol.">
        <title>Genome and transcriptome sequences reveal the specific parasitism of the nematophagous Purpureocillium lilacinum 36-1.</title>
        <authorList>
            <person name="Xie J."/>
            <person name="Li S."/>
            <person name="Mo C."/>
            <person name="Xiao X."/>
            <person name="Peng D."/>
            <person name="Wang G."/>
            <person name="Xiao Y."/>
        </authorList>
    </citation>
    <scope>NUCLEOTIDE SEQUENCE [LARGE SCALE GENOMIC DNA]</scope>
    <source>
        <strain evidence="5 6">36-1</strain>
    </source>
</reference>
<evidence type="ECO:0000259" key="2">
    <source>
        <dbReference type="Pfam" id="PF13622"/>
    </source>
</evidence>
<dbReference type="PANTHER" id="PTHR11066">
    <property type="entry name" value="ACYL-COA THIOESTERASE"/>
    <property type="match status" value="1"/>
</dbReference>
<feature type="compositionally biased region" description="Basic and acidic residues" evidence="1">
    <location>
        <begin position="157"/>
        <end position="172"/>
    </location>
</feature>
<dbReference type="GO" id="GO:0009062">
    <property type="term" value="P:fatty acid catabolic process"/>
    <property type="evidence" value="ECO:0007669"/>
    <property type="project" value="TreeGrafter"/>
</dbReference>